<evidence type="ECO:0000313" key="1">
    <source>
        <dbReference type="EMBL" id="TQQ84748.1"/>
    </source>
</evidence>
<dbReference type="InterPro" id="IPR002481">
    <property type="entry name" value="FUR"/>
</dbReference>
<dbReference type="OrthoDB" id="8659436at2"/>
<dbReference type="Pfam" id="PF01475">
    <property type="entry name" value="FUR"/>
    <property type="match status" value="1"/>
</dbReference>
<evidence type="ECO:0000313" key="2">
    <source>
        <dbReference type="Proteomes" id="UP000317863"/>
    </source>
</evidence>
<reference evidence="1 2" key="1">
    <citation type="submission" date="2019-02" db="EMBL/GenBank/DDBJ databases">
        <title>Peptostreptococcaceae bacterium ZHW00191 nov., a new bacterium isolated from the human gut.</title>
        <authorList>
            <person name="Zhou H.-W."/>
            <person name="Chen X.-J."/>
        </authorList>
    </citation>
    <scope>NUCLEOTIDE SEQUENCE [LARGE SCALE GENOMIC DNA]</scope>
    <source>
        <strain evidence="1 2">ZHW00191</strain>
    </source>
</reference>
<proteinExistence type="predicted"/>
<dbReference type="RefSeq" id="WP_142535803.1">
    <property type="nucleotide sequence ID" value="NZ_SGJB01000007.1"/>
</dbReference>
<dbReference type="InterPro" id="IPR036388">
    <property type="entry name" value="WH-like_DNA-bd_sf"/>
</dbReference>
<dbReference type="Gene3D" id="1.10.10.10">
    <property type="entry name" value="Winged helix-like DNA-binding domain superfamily/Winged helix DNA-binding domain"/>
    <property type="match status" value="1"/>
</dbReference>
<dbReference type="SUPFAM" id="SSF46785">
    <property type="entry name" value="Winged helix' DNA-binding domain"/>
    <property type="match status" value="1"/>
</dbReference>
<gene>
    <name evidence="1" type="ORF">EXD82_04925</name>
</gene>
<comment type="caution">
    <text evidence="1">The sequence shown here is derived from an EMBL/GenBank/DDBJ whole genome shotgun (WGS) entry which is preliminary data.</text>
</comment>
<keyword evidence="2" id="KW-1185">Reference proteome</keyword>
<dbReference type="Proteomes" id="UP000317863">
    <property type="component" value="Unassembled WGS sequence"/>
</dbReference>
<name>A0A544QVM9_9FIRM</name>
<accession>A0A544QVM9</accession>
<dbReference type="EMBL" id="SGJB01000007">
    <property type="protein sequence ID" value="TQQ84748.1"/>
    <property type="molecule type" value="Genomic_DNA"/>
</dbReference>
<sequence length="143" mass="16736">MFHGKLTIANREKLTSIILEELKNKGYRITFQRKLILETILEEDSLVIKEIYYSSKKKDRSIGLATVYRFIRILQEAGIIDENEKFTFSEPDIYNICSRCEVVLSTGEIIELECCDLKLVMKKFLIDKGYDENLEIRCINTNL</sequence>
<dbReference type="AlphaFoldDB" id="A0A544QVM9"/>
<dbReference type="GO" id="GO:0003700">
    <property type="term" value="F:DNA-binding transcription factor activity"/>
    <property type="evidence" value="ECO:0007669"/>
    <property type="project" value="InterPro"/>
</dbReference>
<protein>
    <submittedName>
        <fullName evidence="1">Fur family transcriptional regulator</fullName>
    </submittedName>
</protein>
<organism evidence="1 2">
    <name type="scientific">Peptacetobacter hominis</name>
    <dbReference type="NCBI Taxonomy" id="2743610"/>
    <lineage>
        <taxon>Bacteria</taxon>
        <taxon>Bacillati</taxon>
        <taxon>Bacillota</taxon>
        <taxon>Clostridia</taxon>
        <taxon>Peptostreptococcales</taxon>
        <taxon>Peptostreptococcaceae</taxon>
        <taxon>Peptacetobacter</taxon>
    </lineage>
</organism>
<dbReference type="InterPro" id="IPR036390">
    <property type="entry name" value="WH_DNA-bd_sf"/>
</dbReference>